<reference evidence="2" key="1">
    <citation type="submission" date="2020-07" db="EMBL/GenBank/DDBJ databases">
        <authorList>
            <person name="Lin J."/>
        </authorList>
    </citation>
    <scope>NUCLEOTIDE SEQUENCE</scope>
</reference>
<gene>
    <name evidence="2" type="ORF">CB5_LOCUS26762</name>
</gene>
<sequence length="120" mass="12138">MGGCASKPNEVDGPAPQALPAEQTAPVDVTASPTEANTANAEEPLVDLSTPKAEETDSAPAAAAGEELVAELKAESSEEEAPKEGEEKKAAAEEEAAKKVAEVVVDHPLASSEKEGSKSS</sequence>
<feature type="compositionally biased region" description="Basic and acidic residues" evidence="1">
    <location>
        <begin position="70"/>
        <end position="95"/>
    </location>
</feature>
<accession>A0A6V7QKW5</accession>
<feature type="region of interest" description="Disordered" evidence="1">
    <location>
        <begin position="1"/>
        <end position="95"/>
    </location>
</feature>
<feature type="compositionally biased region" description="Low complexity" evidence="1">
    <location>
        <begin position="58"/>
        <end position="67"/>
    </location>
</feature>
<dbReference type="EMBL" id="LR862137">
    <property type="protein sequence ID" value="CAD1843551.1"/>
    <property type="molecule type" value="Genomic_DNA"/>
</dbReference>
<evidence type="ECO:0000313" key="2">
    <source>
        <dbReference type="EMBL" id="CAD1843551.1"/>
    </source>
</evidence>
<protein>
    <submittedName>
        <fullName evidence="2">Uncharacterized protein</fullName>
    </submittedName>
</protein>
<proteinExistence type="predicted"/>
<evidence type="ECO:0000256" key="1">
    <source>
        <dbReference type="SAM" id="MobiDB-lite"/>
    </source>
</evidence>
<dbReference type="AlphaFoldDB" id="A0A6V7QKW5"/>
<feature type="compositionally biased region" description="Polar residues" evidence="1">
    <location>
        <begin position="31"/>
        <end position="40"/>
    </location>
</feature>
<name>A0A6V7QKW5_ANACO</name>
<organism evidence="2">
    <name type="scientific">Ananas comosus var. bracteatus</name>
    <name type="common">red pineapple</name>
    <dbReference type="NCBI Taxonomy" id="296719"/>
    <lineage>
        <taxon>Eukaryota</taxon>
        <taxon>Viridiplantae</taxon>
        <taxon>Streptophyta</taxon>
        <taxon>Embryophyta</taxon>
        <taxon>Tracheophyta</taxon>
        <taxon>Spermatophyta</taxon>
        <taxon>Magnoliopsida</taxon>
        <taxon>Liliopsida</taxon>
        <taxon>Poales</taxon>
        <taxon>Bromeliaceae</taxon>
        <taxon>Bromelioideae</taxon>
        <taxon>Ananas</taxon>
    </lineage>
</organism>